<name>A0A6A5WDY6_9PLEO</name>
<dbReference type="OrthoDB" id="3942738at2759"/>
<reference evidence="1" key="1">
    <citation type="journal article" date="2020" name="Stud. Mycol.">
        <title>101 Dothideomycetes genomes: a test case for predicting lifestyles and emergence of pathogens.</title>
        <authorList>
            <person name="Haridas S."/>
            <person name="Albert R."/>
            <person name="Binder M."/>
            <person name="Bloem J."/>
            <person name="Labutti K."/>
            <person name="Salamov A."/>
            <person name="Andreopoulos B."/>
            <person name="Baker S."/>
            <person name="Barry K."/>
            <person name="Bills G."/>
            <person name="Bluhm B."/>
            <person name="Cannon C."/>
            <person name="Castanera R."/>
            <person name="Culley D."/>
            <person name="Daum C."/>
            <person name="Ezra D."/>
            <person name="Gonzalez J."/>
            <person name="Henrissat B."/>
            <person name="Kuo A."/>
            <person name="Liang C."/>
            <person name="Lipzen A."/>
            <person name="Lutzoni F."/>
            <person name="Magnuson J."/>
            <person name="Mondo S."/>
            <person name="Nolan M."/>
            <person name="Ohm R."/>
            <person name="Pangilinan J."/>
            <person name="Park H.-J."/>
            <person name="Ramirez L."/>
            <person name="Alfaro M."/>
            <person name="Sun H."/>
            <person name="Tritt A."/>
            <person name="Yoshinaga Y."/>
            <person name="Zwiers L.-H."/>
            <person name="Turgeon B."/>
            <person name="Goodwin S."/>
            <person name="Spatafora J."/>
            <person name="Crous P."/>
            <person name="Grigoriev I."/>
        </authorList>
    </citation>
    <scope>NUCLEOTIDE SEQUENCE</scope>
    <source>
        <strain evidence="1">CBS 123094</strain>
    </source>
</reference>
<evidence type="ECO:0000313" key="2">
    <source>
        <dbReference type="Proteomes" id="UP000799779"/>
    </source>
</evidence>
<protein>
    <recommendedName>
        <fullName evidence="3">HTH psq-type domain-containing protein</fullName>
    </recommendedName>
</protein>
<evidence type="ECO:0008006" key="3">
    <source>
        <dbReference type="Google" id="ProtNLM"/>
    </source>
</evidence>
<gene>
    <name evidence="1" type="ORF">P154DRAFT_599689</name>
</gene>
<dbReference type="AlphaFoldDB" id="A0A6A5WDY6"/>
<accession>A0A6A5WDY6</accession>
<proteinExistence type="predicted"/>
<dbReference type="Proteomes" id="UP000799779">
    <property type="component" value="Unassembled WGS sequence"/>
</dbReference>
<evidence type="ECO:0000313" key="1">
    <source>
        <dbReference type="EMBL" id="KAF1999862.1"/>
    </source>
</evidence>
<organism evidence="1 2">
    <name type="scientific">Amniculicola lignicola CBS 123094</name>
    <dbReference type="NCBI Taxonomy" id="1392246"/>
    <lineage>
        <taxon>Eukaryota</taxon>
        <taxon>Fungi</taxon>
        <taxon>Dikarya</taxon>
        <taxon>Ascomycota</taxon>
        <taxon>Pezizomycotina</taxon>
        <taxon>Dothideomycetes</taxon>
        <taxon>Pleosporomycetidae</taxon>
        <taxon>Pleosporales</taxon>
        <taxon>Amniculicolaceae</taxon>
        <taxon>Amniculicola</taxon>
    </lineage>
</organism>
<dbReference type="EMBL" id="ML977592">
    <property type="protein sequence ID" value="KAF1999862.1"/>
    <property type="molecule type" value="Genomic_DNA"/>
</dbReference>
<keyword evidence="2" id="KW-1185">Reference proteome</keyword>
<sequence>MNSIEAALAAIESLEPREKLVYAQIAREYNIEPTTLARRHKGVSTSLNIRFQNQQALHPQQEQGLLLYIKQLTA</sequence>